<evidence type="ECO:0000313" key="9">
    <source>
        <dbReference type="Proteomes" id="UP001551482"/>
    </source>
</evidence>
<dbReference type="EMBL" id="JBEZFP010000275">
    <property type="protein sequence ID" value="MEU8140232.1"/>
    <property type="molecule type" value="Genomic_DNA"/>
</dbReference>
<dbReference type="InterPro" id="IPR006162">
    <property type="entry name" value="Ppantetheine_attach_site"/>
</dbReference>
<keyword evidence="3" id="KW-0808">Transferase</keyword>
<dbReference type="PROSITE" id="PS50075">
    <property type="entry name" value="CARRIER"/>
    <property type="match status" value="1"/>
</dbReference>
<name>A0ABV3DXN2_9ACTN</name>
<dbReference type="Gene3D" id="3.40.366.10">
    <property type="entry name" value="Malonyl-Coenzyme A Acyl Carrier Protein, domain 2"/>
    <property type="match status" value="1"/>
</dbReference>
<dbReference type="Proteomes" id="UP001551482">
    <property type="component" value="Unassembled WGS sequence"/>
</dbReference>
<keyword evidence="4" id="KW-0045">Antibiotic biosynthesis</keyword>
<evidence type="ECO:0000256" key="1">
    <source>
        <dbReference type="ARBA" id="ARBA00022450"/>
    </source>
</evidence>
<dbReference type="RefSeq" id="WP_358365217.1">
    <property type="nucleotide sequence ID" value="NZ_JBEZFP010000275.1"/>
</dbReference>
<accession>A0ABV3DXN2</accession>
<dbReference type="SMART" id="SM01294">
    <property type="entry name" value="PKS_PP_betabranch"/>
    <property type="match status" value="1"/>
</dbReference>
<comment type="caution">
    <text evidence="8">The sequence shown here is derived from an EMBL/GenBank/DDBJ whole genome shotgun (WGS) entry which is preliminary data.</text>
</comment>
<dbReference type="InterPro" id="IPR001227">
    <property type="entry name" value="Ac_transferase_dom_sf"/>
</dbReference>
<evidence type="ECO:0000256" key="6">
    <source>
        <dbReference type="ARBA" id="ARBA00023315"/>
    </source>
</evidence>
<dbReference type="Pfam" id="PF00698">
    <property type="entry name" value="Acyl_transf_1"/>
    <property type="match status" value="1"/>
</dbReference>
<sequence length="567" mass="59520">AGPVGKTVFVFPGQGSQWAGMAGELLAESPVFATRFGECAKALEPFVDWSPAEALLDEDGGWLDRVDVVQPLLWAVLVALAELWRAYGVEPDAVVGHSQGEIAAAVVAGGLSLEDGARVVALRSRAIVALSGQGGMASVAEPEARVRERIAAYDGRVSVAAVNSPGQTVVSGSADDLGSLVARVTDEGGRARLIPVDYASHSAHVDTIRERIISDLATITPASSRVPFWSTVTGDRLDTASLDATYWATNLRETVRFDDATRGLVAAGHGTFIEVSPHPVLSTAIGETAESVEAVRALVVGTLRRDQGGLRRFTQSLAEAWVRGVGVDWAAAFAEHRPRRVDLPSYAFQRERYWLDGSRTALGVTAADPAIGAAHDATEAAAERPALAERVAGLTGAERLARISDFVQAETAAVLGHHGVGAVESDRAFRELGLDSLTAVELRNRLNAAGGLLLPATLVFDYPTPADVAAFLDEELAVAGTRGTASSALPEALAELRRLDAALSEDLGDADARAAVLDQLRSLADKWAAPDETGRPSGAAAGVDDLDLDTATDEELFSLIDGDLETF</sequence>
<dbReference type="InterPro" id="IPR050091">
    <property type="entry name" value="PKS_NRPS_Biosynth_Enz"/>
</dbReference>
<dbReference type="SUPFAM" id="SSF47336">
    <property type="entry name" value="ACP-like"/>
    <property type="match status" value="1"/>
</dbReference>
<dbReference type="InterPro" id="IPR014043">
    <property type="entry name" value="Acyl_transferase_dom"/>
</dbReference>
<dbReference type="InterPro" id="IPR016036">
    <property type="entry name" value="Malonyl_transacylase_ACP-bd"/>
</dbReference>
<dbReference type="PANTHER" id="PTHR43775:SF51">
    <property type="entry name" value="INACTIVE PHENOLPHTHIOCEROL SYNTHESIS POLYKETIDE SYNTHASE TYPE I PKS1-RELATED"/>
    <property type="match status" value="1"/>
</dbReference>
<keyword evidence="9" id="KW-1185">Reference proteome</keyword>
<organism evidence="8 9">
    <name type="scientific">Streptodolium elevatio</name>
    <dbReference type="NCBI Taxonomy" id="3157996"/>
    <lineage>
        <taxon>Bacteria</taxon>
        <taxon>Bacillati</taxon>
        <taxon>Actinomycetota</taxon>
        <taxon>Actinomycetes</taxon>
        <taxon>Kitasatosporales</taxon>
        <taxon>Streptomycetaceae</taxon>
        <taxon>Streptodolium</taxon>
    </lineage>
</organism>
<gene>
    <name evidence="8" type="ORF">AB0C36_42975</name>
</gene>
<keyword evidence="6 8" id="KW-0012">Acyltransferase</keyword>
<keyword evidence="5" id="KW-0511">Multifunctional enzyme</keyword>
<dbReference type="SUPFAM" id="SSF55048">
    <property type="entry name" value="Probable ACP-binding domain of malonyl-CoA ACP transacylase"/>
    <property type="match status" value="1"/>
</dbReference>
<protein>
    <submittedName>
        <fullName evidence="8">Acyltransferase domain-containing protein</fullName>
    </submittedName>
</protein>
<dbReference type="InterPro" id="IPR020806">
    <property type="entry name" value="PKS_PP-bd"/>
</dbReference>
<dbReference type="SMART" id="SM00823">
    <property type="entry name" value="PKS_PP"/>
    <property type="match status" value="1"/>
</dbReference>
<evidence type="ECO:0000256" key="5">
    <source>
        <dbReference type="ARBA" id="ARBA00023268"/>
    </source>
</evidence>
<dbReference type="GO" id="GO:0016746">
    <property type="term" value="F:acyltransferase activity"/>
    <property type="evidence" value="ECO:0007669"/>
    <property type="project" value="UniProtKB-KW"/>
</dbReference>
<evidence type="ECO:0000256" key="4">
    <source>
        <dbReference type="ARBA" id="ARBA00023194"/>
    </source>
</evidence>
<feature type="non-terminal residue" evidence="8">
    <location>
        <position position="1"/>
    </location>
</feature>
<proteinExistence type="predicted"/>
<dbReference type="PANTHER" id="PTHR43775">
    <property type="entry name" value="FATTY ACID SYNTHASE"/>
    <property type="match status" value="1"/>
</dbReference>
<dbReference type="InterPro" id="IPR016035">
    <property type="entry name" value="Acyl_Trfase/lysoPLipase"/>
</dbReference>
<dbReference type="Gene3D" id="3.30.70.3290">
    <property type="match status" value="1"/>
</dbReference>
<dbReference type="Pfam" id="PF00550">
    <property type="entry name" value="PP-binding"/>
    <property type="match status" value="1"/>
</dbReference>
<reference evidence="8 9" key="1">
    <citation type="submission" date="2024-06" db="EMBL/GenBank/DDBJ databases">
        <title>The Natural Products Discovery Center: Release of the First 8490 Sequenced Strains for Exploring Actinobacteria Biosynthetic Diversity.</title>
        <authorList>
            <person name="Kalkreuter E."/>
            <person name="Kautsar S.A."/>
            <person name="Yang D."/>
            <person name="Bader C.D."/>
            <person name="Teijaro C.N."/>
            <person name="Fluegel L."/>
            <person name="Davis C.M."/>
            <person name="Simpson J.R."/>
            <person name="Lauterbach L."/>
            <person name="Steele A.D."/>
            <person name="Gui C."/>
            <person name="Meng S."/>
            <person name="Li G."/>
            <person name="Viehrig K."/>
            <person name="Ye F."/>
            <person name="Su P."/>
            <person name="Kiefer A.F."/>
            <person name="Nichols A."/>
            <person name="Cepeda A.J."/>
            <person name="Yan W."/>
            <person name="Fan B."/>
            <person name="Jiang Y."/>
            <person name="Adhikari A."/>
            <person name="Zheng C.-J."/>
            <person name="Schuster L."/>
            <person name="Cowan T.M."/>
            <person name="Smanski M.J."/>
            <person name="Chevrette M.G."/>
            <person name="De Carvalho L.P.S."/>
            <person name="Shen B."/>
        </authorList>
    </citation>
    <scope>NUCLEOTIDE SEQUENCE [LARGE SCALE GENOMIC DNA]</scope>
    <source>
        <strain evidence="8 9">NPDC048946</strain>
    </source>
</reference>
<feature type="domain" description="Carrier" evidence="7">
    <location>
        <begin position="401"/>
        <end position="476"/>
    </location>
</feature>
<evidence type="ECO:0000313" key="8">
    <source>
        <dbReference type="EMBL" id="MEU8140232.1"/>
    </source>
</evidence>
<keyword evidence="1" id="KW-0596">Phosphopantetheine</keyword>
<dbReference type="Gene3D" id="1.10.1200.10">
    <property type="entry name" value="ACP-like"/>
    <property type="match status" value="1"/>
</dbReference>
<dbReference type="PROSITE" id="PS00012">
    <property type="entry name" value="PHOSPHOPANTETHEINE"/>
    <property type="match status" value="1"/>
</dbReference>
<dbReference type="SUPFAM" id="SSF52151">
    <property type="entry name" value="FabD/lysophospholipase-like"/>
    <property type="match status" value="1"/>
</dbReference>
<evidence type="ECO:0000259" key="7">
    <source>
        <dbReference type="PROSITE" id="PS50075"/>
    </source>
</evidence>
<evidence type="ECO:0000256" key="2">
    <source>
        <dbReference type="ARBA" id="ARBA00022553"/>
    </source>
</evidence>
<dbReference type="InterPro" id="IPR009081">
    <property type="entry name" value="PP-bd_ACP"/>
</dbReference>
<keyword evidence="2" id="KW-0597">Phosphoprotein</keyword>
<dbReference type="InterPro" id="IPR036736">
    <property type="entry name" value="ACP-like_sf"/>
</dbReference>
<dbReference type="SMART" id="SM00827">
    <property type="entry name" value="PKS_AT"/>
    <property type="match status" value="1"/>
</dbReference>
<evidence type="ECO:0000256" key="3">
    <source>
        <dbReference type="ARBA" id="ARBA00022679"/>
    </source>
</evidence>